<keyword evidence="1" id="KW-0677">Repeat</keyword>
<accession>A0A4R6YR12</accession>
<dbReference type="SUPFAM" id="SSF48403">
    <property type="entry name" value="Ankyrin repeat"/>
    <property type="match status" value="1"/>
</dbReference>
<evidence type="ECO:0000313" key="5">
    <source>
        <dbReference type="Proteomes" id="UP000295293"/>
    </source>
</evidence>
<dbReference type="PROSITE" id="PS50088">
    <property type="entry name" value="ANK_REPEAT"/>
    <property type="match status" value="1"/>
</dbReference>
<dbReference type="InterPro" id="IPR050776">
    <property type="entry name" value="Ank_Repeat/CDKN_Inhibitor"/>
</dbReference>
<dbReference type="InterPro" id="IPR002110">
    <property type="entry name" value="Ankyrin_rpt"/>
</dbReference>
<keyword evidence="5" id="KW-1185">Reference proteome</keyword>
<keyword evidence="2 3" id="KW-0040">ANK repeat</keyword>
<gene>
    <name evidence="4" type="ORF">DFR29_113133</name>
</gene>
<dbReference type="Pfam" id="PF12796">
    <property type="entry name" value="Ank_2"/>
    <property type="match status" value="1"/>
</dbReference>
<feature type="repeat" description="ANK" evidence="3">
    <location>
        <begin position="133"/>
        <end position="165"/>
    </location>
</feature>
<protein>
    <submittedName>
        <fullName evidence="4">Ankyrin repeat protein</fullName>
    </submittedName>
</protein>
<evidence type="ECO:0000256" key="3">
    <source>
        <dbReference type="PROSITE-ProRule" id="PRU00023"/>
    </source>
</evidence>
<evidence type="ECO:0000256" key="2">
    <source>
        <dbReference type="ARBA" id="ARBA00023043"/>
    </source>
</evidence>
<proteinExistence type="predicted"/>
<dbReference type="SMART" id="SM00248">
    <property type="entry name" value="ANK"/>
    <property type="match status" value="2"/>
</dbReference>
<dbReference type="InterPro" id="IPR036770">
    <property type="entry name" value="Ankyrin_rpt-contain_sf"/>
</dbReference>
<dbReference type="PANTHER" id="PTHR24201">
    <property type="entry name" value="ANK_REP_REGION DOMAIN-CONTAINING PROTEIN"/>
    <property type="match status" value="1"/>
</dbReference>
<dbReference type="Gene3D" id="1.25.40.20">
    <property type="entry name" value="Ankyrin repeat-containing domain"/>
    <property type="match status" value="1"/>
</dbReference>
<dbReference type="PANTHER" id="PTHR24201:SF15">
    <property type="entry name" value="ANKYRIN REPEAT DOMAIN-CONTAINING PROTEIN 66"/>
    <property type="match status" value="1"/>
</dbReference>
<evidence type="ECO:0000256" key="1">
    <source>
        <dbReference type="ARBA" id="ARBA00022737"/>
    </source>
</evidence>
<organism evidence="4 5">
    <name type="scientific">Tahibacter aquaticus</name>
    <dbReference type="NCBI Taxonomy" id="520092"/>
    <lineage>
        <taxon>Bacteria</taxon>
        <taxon>Pseudomonadati</taxon>
        <taxon>Pseudomonadota</taxon>
        <taxon>Gammaproteobacteria</taxon>
        <taxon>Lysobacterales</taxon>
        <taxon>Rhodanobacteraceae</taxon>
        <taxon>Tahibacter</taxon>
    </lineage>
</organism>
<name>A0A4R6YR12_9GAMM</name>
<dbReference type="Proteomes" id="UP000295293">
    <property type="component" value="Unassembled WGS sequence"/>
</dbReference>
<dbReference type="AlphaFoldDB" id="A0A4R6YR12"/>
<dbReference type="EMBL" id="SNZH01000013">
    <property type="protein sequence ID" value="TDR40432.1"/>
    <property type="molecule type" value="Genomic_DNA"/>
</dbReference>
<dbReference type="RefSeq" id="WP_208113661.1">
    <property type="nucleotide sequence ID" value="NZ_SNZH01000013.1"/>
</dbReference>
<dbReference type="PROSITE" id="PS50297">
    <property type="entry name" value="ANK_REP_REGION"/>
    <property type="match status" value="1"/>
</dbReference>
<reference evidence="4 5" key="1">
    <citation type="submission" date="2019-03" db="EMBL/GenBank/DDBJ databases">
        <title>Genomic Encyclopedia of Type Strains, Phase IV (KMG-IV): sequencing the most valuable type-strain genomes for metagenomic binning, comparative biology and taxonomic classification.</title>
        <authorList>
            <person name="Goeker M."/>
        </authorList>
    </citation>
    <scope>NUCLEOTIDE SEQUENCE [LARGE SCALE GENOMIC DNA]</scope>
    <source>
        <strain evidence="4 5">DSM 21667</strain>
    </source>
</reference>
<evidence type="ECO:0000313" key="4">
    <source>
        <dbReference type="EMBL" id="TDR40432.1"/>
    </source>
</evidence>
<sequence>MHLLDTKRSLEMSRRALNLMDYGWGRDNLGRTLYLAWAEALIVDKDTAKAEALYAEAQQYLPDLRYVAEEFSEFPRAHPIFEAFKRRGYSLNRRGSDPISTSQLLLAVEKSNAGGLKRLLDAGADPNLGSHRGRETPLMRAAKAGNTELVQVLLAGGAEPRLRDAGGRDAETLARDAGQEPVAALLAETRRTHPSSALVTAGKDSEGMSLTGFRYRLLQDYGQQPFGARKGGEATFSGIADGNGPGRITLVFELGFARSMNFEQAFEANERTRVFAIIEDS</sequence>
<comment type="caution">
    <text evidence="4">The sequence shown here is derived from an EMBL/GenBank/DDBJ whole genome shotgun (WGS) entry which is preliminary data.</text>
</comment>